<evidence type="ECO:0000313" key="3">
    <source>
        <dbReference type="Proteomes" id="UP001151760"/>
    </source>
</evidence>
<feature type="compositionally biased region" description="Basic and acidic residues" evidence="1">
    <location>
        <begin position="35"/>
        <end position="51"/>
    </location>
</feature>
<reference evidence="2" key="1">
    <citation type="journal article" date="2022" name="Int. J. Mol. Sci.">
        <title>Draft Genome of Tanacetum Coccineum: Genomic Comparison of Closely Related Tanacetum-Family Plants.</title>
        <authorList>
            <person name="Yamashiro T."/>
            <person name="Shiraishi A."/>
            <person name="Nakayama K."/>
            <person name="Satake H."/>
        </authorList>
    </citation>
    <scope>NUCLEOTIDE SEQUENCE</scope>
</reference>
<organism evidence="2 3">
    <name type="scientific">Tanacetum coccineum</name>
    <dbReference type="NCBI Taxonomy" id="301880"/>
    <lineage>
        <taxon>Eukaryota</taxon>
        <taxon>Viridiplantae</taxon>
        <taxon>Streptophyta</taxon>
        <taxon>Embryophyta</taxon>
        <taxon>Tracheophyta</taxon>
        <taxon>Spermatophyta</taxon>
        <taxon>Magnoliopsida</taxon>
        <taxon>eudicotyledons</taxon>
        <taxon>Gunneridae</taxon>
        <taxon>Pentapetalae</taxon>
        <taxon>asterids</taxon>
        <taxon>campanulids</taxon>
        <taxon>Asterales</taxon>
        <taxon>Asteraceae</taxon>
        <taxon>Asteroideae</taxon>
        <taxon>Anthemideae</taxon>
        <taxon>Anthemidinae</taxon>
        <taxon>Tanacetum</taxon>
    </lineage>
</organism>
<dbReference type="EMBL" id="BQNB010009632">
    <property type="protein sequence ID" value="GJS66199.1"/>
    <property type="molecule type" value="Genomic_DNA"/>
</dbReference>
<name>A0ABQ4XLE6_9ASTR</name>
<sequence length="91" mass="10299">MVAQRVANAIETIAIYETKARMASESMSQTKRQKDKVVENARNKRKWEGDHNGISSQQQNKQPKIYIAFLAVAPESFEYSFGDEYGLPSAD</sequence>
<protein>
    <submittedName>
        <fullName evidence="2">Uncharacterized protein</fullName>
    </submittedName>
</protein>
<proteinExistence type="predicted"/>
<gene>
    <name evidence="2" type="ORF">Tco_0680763</name>
</gene>
<comment type="caution">
    <text evidence="2">The sequence shown here is derived from an EMBL/GenBank/DDBJ whole genome shotgun (WGS) entry which is preliminary data.</text>
</comment>
<evidence type="ECO:0000256" key="1">
    <source>
        <dbReference type="SAM" id="MobiDB-lite"/>
    </source>
</evidence>
<reference evidence="2" key="2">
    <citation type="submission" date="2022-01" db="EMBL/GenBank/DDBJ databases">
        <authorList>
            <person name="Yamashiro T."/>
            <person name="Shiraishi A."/>
            <person name="Satake H."/>
            <person name="Nakayama K."/>
        </authorList>
    </citation>
    <scope>NUCLEOTIDE SEQUENCE</scope>
</reference>
<keyword evidence="3" id="KW-1185">Reference proteome</keyword>
<feature type="region of interest" description="Disordered" evidence="1">
    <location>
        <begin position="24"/>
        <end position="59"/>
    </location>
</feature>
<dbReference type="Proteomes" id="UP001151760">
    <property type="component" value="Unassembled WGS sequence"/>
</dbReference>
<evidence type="ECO:0000313" key="2">
    <source>
        <dbReference type="EMBL" id="GJS66199.1"/>
    </source>
</evidence>
<accession>A0ABQ4XLE6</accession>